<evidence type="ECO:0000256" key="6">
    <source>
        <dbReference type="ARBA" id="ARBA00023004"/>
    </source>
</evidence>
<dbReference type="PANTHER" id="PTHR24279">
    <property type="entry name" value="CYTOCHROME P450"/>
    <property type="match status" value="1"/>
</dbReference>
<evidence type="ECO:0000256" key="7">
    <source>
        <dbReference type="ARBA" id="ARBA00023033"/>
    </source>
</evidence>
<dbReference type="SUPFAM" id="SSF48264">
    <property type="entry name" value="Cytochrome P450"/>
    <property type="match status" value="1"/>
</dbReference>
<keyword evidence="11" id="KW-1185">Reference proteome</keyword>
<keyword evidence="6 8" id="KW-0408">Iron</keyword>
<dbReference type="PRINTS" id="PR00385">
    <property type="entry name" value="P450"/>
</dbReference>
<evidence type="ECO:0000256" key="2">
    <source>
        <dbReference type="ARBA" id="ARBA00010617"/>
    </source>
</evidence>
<comment type="caution">
    <text evidence="10">The sequence shown here is derived from an EMBL/GenBank/DDBJ whole genome shotgun (WGS) entry which is preliminary data.</text>
</comment>
<dbReference type="InterPro" id="IPR002401">
    <property type="entry name" value="Cyt_P450_E_grp-I"/>
</dbReference>
<gene>
    <name evidence="10" type="ORF">PACLA_8A014182</name>
</gene>
<dbReference type="InterPro" id="IPR050479">
    <property type="entry name" value="CYP11_CYP27_families"/>
</dbReference>
<dbReference type="Proteomes" id="UP001152795">
    <property type="component" value="Unassembled WGS sequence"/>
</dbReference>
<dbReference type="OrthoDB" id="10258113at2759"/>
<keyword evidence="7 9" id="KW-0503">Monooxygenase</keyword>
<evidence type="ECO:0000256" key="5">
    <source>
        <dbReference type="ARBA" id="ARBA00023002"/>
    </source>
</evidence>
<evidence type="ECO:0000313" key="11">
    <source>
        <dbReference type="Proteomes" id="UP001152795"/>
    </source>
</evidence>
<comment type="similarity">
    <text evidence="2 9">Belongs to the cytochrome P450 family.</text>
</comment>
<organism evidence="10 11">
    <name type="scientific">Paramuricea clavata</name>
    <name type="common">Red gorgonian</name>
    <name type="synonym">Violescent sea-whip</name>
    <dbReference type="NCBI Taxonomy" id="317549"/>
    <lineage>
        <taxon>Eukaryota</taxon>
        <taxon>Metazoa</taxon>
        <taxon>Cnidaria</taxon>
        <taxon>Anthozoa</taxon>
        <taxon>Octocorallia</taxon>
        <taxon>Malacalcyonacea</taxon>
        <taxon>Plexauridae</taxon>
        <taxon>Paramuricea</taxon>
    </lineage>
</organism>
<dbReference type="Gene3D" id="1.10.630.10">
    <property type="entry name" value="Cytochrome P450"/>
    <property type="match status" value="1"/>
</dbReference>
<keyword evidence="5 9" id="KW-0560">Oxidoreductase</keyword>
<protein>
    <submittedName>
        <fullName evidence="10">Cytochrome P450 27C1-like</fullName>
    </submittedName>
</protein>
<evidence type="ECO:0000256" key="4">
    <source>
        <dbReference type="ARBA" id="ARBA00022723"/>
    </source>
</evidence>
<dbReference type="GO" id="GO:0016705">
    <property type="term" value="F:oxidoreductase activity, acting on paired donors, with incorporation or reduction of molecular oxygen"/>
    <property type="evidence" value="ECO:0007669"/>
    <property type="project" value="InterPro"/>
</dbReference>
<dbReference type="GO" id="GO:0004497">
    <property type="term" value="F:monooxygenase activity"/>
    <property type="evidence" value="ECO:0007669"/>
    <property type="project" value="UniProtKB-KW"/>
</dbReference>
<reference evidence="10" key="1">
    <citation type="submission" date="2020-04" db="EMBL/GenBank/DDBJ databases">
        <authorList>
            <person name="Alioto T."/>
            <person name="Alioto T."/>
            <person name="Gomez Garrido J."/>
        </authorList>
    </citation>
    <scope>NUCLEOTIDE SEQUENCE</scope>
    <source>
        <strain evidence="10">A484AB</strain>
    </source>
</reference>
<dbReference type="CDD" id="cd11054">
    <property type="entry name" value="CYP24A1-like"/>
    <property type="match status" value="1"/>
</dbReference>
<comment type="cofactor">
    <cofactor evidence="1 8">
        <name>heme</name>
        <dbReference type="ChEBI" id="CHEBI:30413"/>
    </cofactor>
</comment>
<dbReference type="PRINTS" id="PR00463">
    <property type="entry name" value="EP450I"/>
</dbReference>
<evidence type="ECO:0000313" key="10">
    <source>
        <dbReference type="EMBL" id="CAB4032946.1"/>
    </source>
</evidence>
<keyword evidence="3 8" id="KW-0349">Heme</keyword>
<name>A0A6S7JKF1_PARCT</name>
<dbReference type="AlphaFoldDB" id="A0A6S7JKF1"/>
<dbReference type="PROSITE" id="PS00086">
    <property type="entry name" value="CYTOCHROME_P450"/>
    <property type="match status" value="1"/>
</dbReference>
<dbReference type="GO" id="GO:0020037">
    <property type="term" value="F:heme binding"/>
    <property type="evidence" value="ECO:0007669"/>
    <property type="project" value="InterPro"/>
</dbReference>
<dbReference type="PANTHER" id="PTHR24279:SF120">
    <property type="entry name" value="CYTOCHROME P450"/>
    <property type="match status" value="1"/>
</dbReference>
<evidence type="ECO:0000256" key="9">
    <source>
        <dbReference type="RuleBase" id="RU000461"/>
    </source>
</evidence>
<accession>A0A6S7JKF1</accession>
<evidence type="ECO:0000256" key="8">
    <source>
        <dbReference type="PIRSR" id="PIRSR602401-1"/>
    </source>
</evidence>
<dbReference type="Pfam" id="PF00067">
    <property type="entry name" value="p450"/>
    <property type="match status" value="1"/>
</dbReference>
<proteinExistence type="inferred from homology"/>
<dbReference type="InterPro" id="IPR036396">
    <property type="entry name" value="Cyt_P450_sf"/>
</dbReference>
<dbReference type="EMBL" id="CACRXK020018832">
    <property type="protein sequence ID" value="CAB4032946.1"/>
    <property type="molecule type" value="Genomic_DNA"/>
</dbReference>
<sequence length="509" mass="57647">MALLSCSFSNSLYFQRLLRLSSPLVMMARSSSTVVAKSVDGKILPFSEIPGPKGTIRNCLDYSLGKGSYFDVITKRFERFGPIYSEQILDTRVVNISDVDATMKLLHAESTFQMRPGFEAAAEVINNQNGLIGLISNDYDVWYSDRSLISPKMLRPKDINETFPMLNTVANDFILRLSHLTQSNKMNNIEEELNFWAVESFASVLFNHRLGFYNHPPDPTAVEFVHASVGMIDNIGKLCLYGSLHKYIKIPAYYRLKKNMATIHTIGMEIINKILATKRERDCSNKQSLFEYLVSNGRDTPKTMAAIIGLMAAGIDTTSTTCLWLLYTLSQHPDIQEKLYQQLVSAIGPDGEVLASNIPPFLKAALKESQRMYPVGGYVVARVFDKDVDVLGYHIPTGVNILMHEHLASLDGRYYGEDAKKFVPERWLRDETRKRHEVNSFTSLPFGFGVRMCLGRRMAESLIYTLVAKILIRYRLQYAEGFENGVNRSLVGILMKPDRPVLLKFITRE</sequence>
<dbReference type="GO" id="GO:0005506">
    <property type="term" value="F:iron ion binding"/>
    <property type="evidence" value="ECO:0007669"/>
    <property type="project" value="InterPro"/>
</dbReference>
<evidence type="ECO:0000256" key="1">
    <source>
        <dbReference type="ARBA" id="ARBA00001971"/>
    </source>
</evidence>
<keyword evidence="4 8" id="KW-0479">Metal-binding</keyword>
<evidence type="ECO:0000256" key="3">
    <source>
        <dbReference type="ARBA" id="ARBA00022617"/>
    </source>
</evidence>
<dbReference type="InterPro" id="IPR001128">
    <property type="entry name" value="Cyt_P450"/>
</dbReference>
<dbReference type="InterPro" id="IPR017972">
    <property type="entry name" value="Cyt_P450_CS"/>
</dbReference>
<feature type="binding site" description="axial binding residue" evidence="8">
    <location>
        <position position="453"/>
    </location>
    <ligand>
        <name>heme</name>
        <dbReference type="ChEBI" id="CHEBI:30413"/>
    </ligand>
    <ligandPart>
        <name>Fe</name>
        <dbReference type="ChEBI" id="CHEBI:18248"/>
    </ligandPart>
</feature>